<feature type="signal peptide" evidence="2">
    <location>
        <begin position="1"/>
        <end position="17"/>
    </location>
</feature>
<organism evidence="3 4">
    <name type="scientific">Puccinia coronata f. sp. avenae</name>
    <dbReference type="NCBI Taxonomy" id="200324"/>
    <lineage>
        <taxon>Eukaryota</taxon>
        <taxon>Fungi</taxon>
        <taxon>Dikarya</taxon>
        <taxon>Basidiomycota</taxon>
        <taxon>Pucciniomycotina</taxon>
        <taxon>Pucciniomycetes</taxon>
        <taxon>Pucciniales</taxon>
        <taxon>Pucciniaceae</taxon>
        <taxon>Puccinia</taxon>
    </lineage>
</organism>
<feature type="region of interest" description="Disordered" evidence="1">
    <location>
        <begin position="226"/>
        <end position="246"/>
    </location>
</feature>
<sequence length="314" mass="34432">MAFLPLLLLGTIWTCKAFGPEKYLSQWPQEAAELENHSWEEGSQFTHAQYHDDFNYASQFSNPHHASSTTTPYPFNSYDQVDSSSWEIPGNLGFNQYGHNTPADHWYLTQADASSWANLPSDSYPIATEAHGAPEHETSAPTVWQKLLASAKGNDWQCHLDPVSNVPESNHDPTGSMILEAPAHYSSNSLELHTPASASSLGPATSFGLPIEWFTKDFLQEVAQPTEASELNQDTAPGATKGATEGANIGSYYKLESHMRSFEGGLAVVLRDDEDTQQHGAQFGSMGVYFCMGKRVSPTDSPQRNDSGSIQNVE</sequence>
<keyword evidence="2" id="KW-0732">Signal</keyword>
<evidence type="ECO:0000313" key="4">
    <source>
        <dbReference type="Proteomes" id="UP000235388"/>
    </source>
</evidence>
<comment type="caution">
    <text evidence="3">The sequence shown here is derived from an EMBL/GenBank/DDBJ whole genome shotgun (WGS) entry which is preliminary data.</text>
</comment>
<evidence type="ECO:0000256" key="1">
    <source>
        <dbReference type="SAM" id="MobiDB-lite"/>
    </source>
</evidence>
<name>A0A2N5RX43_9BASI</name>
<proteinExistence type="predicted"/>
<accession>A0A2N5RX43</accession>
<feature type="compositionally biased region" description="Polar residues" evidence="1">
    <location>
        <begin position="298"/>
        <end position="314"/>
    </location>
</feature>
<feature type="region of interest" description="Disordered" evidence="1">
    <location>
        <begin position="295"/>
        <end position="314"/>
    </location>
</feature>
<dbReference type="AlphaFoldDB" id="A0A2N5RX43"/>
<feature type="compositionally biased region" description="Polar residues" evidence="1">
    <location>
        <begin position="226"/>
        <end position="235"/>
    </location>
</feature>
<dbReference type="Proteomes" id="UP000235388">
    <property type="component" value="Unassembled WGS sequence"/>
</dbReference>
<feature type="chain" id="PRO_5014620061" evidence="2">
    <location>
        <begin position="18"/>
        <end position="314"/>
    </location>
</feature>
<gene>
    <name evidence="3" type="ORF">PCANC_26739</name>
</gene>
<reference evidence="3 4" key="1">
    <citation type="submission" date="2017-11" db="EMBL/GenBank/DDBJ databases">
        <title>De novo assembly and phasing of dikaryotic genomes from two isolates of Puccinia coronata f. sp. avenae, the causal agent of oat crown rust.</title>
        <authorList>
            <person name="Miller M.E."/>
            <person name="Zhang Y."/>
            <person name="Omidvar V."/>
            <person name="Sperschneider J."/>
            <person name="Schwessinger B."/>
            <person name="Raley C."/>
            <person name="Palmer J.M."/>
            <person name="Garnica D."/>
            <person name="Upadhyaya N."/>
            <person name="Rathjen J."/>
            <person name="Taylor J.M."/>
            <person name="Park R.F."/>
            <person name="Dodds P.N."/>
            <person name="Hirsch C.D."/>
            <person name="Kianian S.F."/>
            <person name="Figueroa M."/>
        </authorList>
    </citation>
    <scope>NUCLEOTIDE SEQUENCE [LARGE SCALE GENOMIC DNA]</scope>
    <source>
        <strain evidence="3">12NC29</strain>
    </source>
</reference>
<keyword evidence="4" id="KW-1185">Reference proteome</keyword>
<evidence type="ECO:0000256" key="2">
    <source>
        <dbReference type="SAM" id="SignalP"/>
    </source>
</evidence>
<dbReference type="EMBL" id="PGCJ01001420">
    <property type="protein sequence ID" value="PLW05566.1"/>
    <property type="molecule type" value="Genomic_DNA"/>
</dbReference>
<protein>
    <submittedName>
        <fullName evidence="3">Uncharacterized protein</fullName>
    </submittedName>
</protein>
<evidence type="ECO:0000313" key="3">
    <source>
        <dbReference type="EMBL" id="PLW05566.1"/>
    </source>
</evidence>